<dbReference type="RefSeq" id="WP_261858146.1">
    <property type="nucleotide sequence ID" value="NZ_AP024850.1"/>
</dbReference>
<keyword evidence="1" id="KW-1133">Transmembrane helix</keyword>
<reference evidence="3" key="1">
    <citation type="submission" date="2023-07" db="EMBL/GenBank/DDBJ databases">
        <title>Genome content predicts the carbon catabolic preferences of heterotrophic bacteria.</title>
        <authorList>
            <person name="Gralka M."/>
        </authorList>
    </citation>
    <scope>NUCLEOTIDE SEQUENCE</scope>
    <source>
        <strain evidence="3">G2M05</strain>
    </source>
</reference>
<dbReference type="InterPro" id="IPR002035">
    <property type="entry name" value="VWF_A"/>
</dbReference>
<dbReference type="PROSITE" id="PS50234">
    <property type="entry name" value="VWFA"/>
    <property type="match status" value="1"/>
</dbReference>
<dbReference type="Proteomes" id="UP001170624">
    <property type="component" value="Unassembled WGS sequence"/>
</dbReference>
<comment type="caution">
    <text evidence="3">The sequence shown here is derived from an EMBL/GenBank/DDBJ whole genome shotgun (WGS) entry which is preliminary data.</text>
</comment>
<name>A0AAW7Y8B6_9GAMM</name>
<evidence type="ECO:0000313" key="3">
    <source>
        <dbReference type="EMBL" id="MDO6542905.1"/>
    </source>
</evidence>
<protein>
    <submittedName>
        <fullName evidence="3">VWA domain-containing protein</fullName>
    </submittedName>
</protein>
<evidence type="ECO:0000259" key="2">
    <source>
        <dbReference type="PROSITE" id="PS50234"/>
    </source>
</evidence>
<proteinExistence type="predicted"/>
<accession>A0AAW7Y8B6</accession>
<feature type="transmembrane region" description="Helical" evidence="1">
    <location>
        <begin position="7"/>
        <end position="26"/>
    </location>
</feature>
<organism evidence="3 4">
    <name type="scientific">Photobacterium sanguinicancri</name>
    <dbReference type="NCBI Taxonomy" id="875932"/>
    <lineage>
        <taxon>Bacteria</taxon>
        <taxon>Pseudomonadati</taxon>
        <taxon>Pseudomonadota</taxon>
        <taxon>Gammaproteobacteria</taxon>
        <taxon>Vibrionales</taxon>
        <taxon>Vibrionaceae</taxon>
        <taxon>Photobacterium</taxon>
    </lineage>
</organism>
<evidence type="ECO:0000313" key="4">
    <source>
        <dbReference type="Proteomes" id="UP001170624"/>
    </source>
</evidence>
<dbReference type="SMART" id="SM00327">
    <property type="entry name" value="VWA"/>
    <property type="match status" value="1"/>
</dbReference>
<keyword evidence="1" id="KW-0472">Membrane</keyword>
<evidence type="ECO:0000256" key="1">
    <source>
        <dbReference type="SAM" id="Phobius"/>
    </source>
</evidence>
<dbReference type="EMBL" id="JAUOPU010000008">
    <property type="protein sequence ID" value="MDO6542905.1"/>
    <property type="molecule type" value="Genomic_DNA"/>
</dbReference>
<dbReference type="InterPro" id="IPR036465">
    <property type="entry name" value="vWFA_dom_sf"/>
</dbReference>
<dbReference type="CDD" id="cd00198">
    <property type="entry name" value="vWFA"/>
    <property type="match status" value="1"/>
</dbReference>
<gene>
    <name evidence="3" type="ORF">Q4568_10190</name>
</gene>
<dbReference type="Gene3D" id="3.40.50.410">
    <property type="entry name" value="von Willebrand factor, type A domain"/>
    <property type="match status" value="1"/>
</dbReference>
<dbReference type="AlphaFoldDB" id="A0AAW7Y8B6"/>
<dbReference type="SUPFAM" id="SSF53300">
    <property type="entry name" value="vWA-like"/>
    <property type="match status" value="1"/>
</dbReference>
<sequence length="406" mass="45909">MYNRQKGAAAVLFMCMLPAMIGFFAFTSQVVQHLQSDAKLMEATEVATLALIATSTGKNKPDDRLAEAIVDRYIPNNIDGIEIKIQSVKCDYDNGCMSQNKEISPYNDYTVTAKSKHNSWISFGNIETLKPEFTVSSSTIARKYLPKPVDIYFIVDMSESMGRPFMSDRSRKKIDVVKSTIKAITQDLEKFNKHSNDKSRVAFIGYNHYNVQNVNGVNYFTDQVVNDNAYDTVREMFDDNKKLFTDHGSNSNFHDIDLTDDYEQFNKEISPFIAKAYGSTRSWQGVIRAAQVTDSQSEYNAEQIIIVMSDGSDSSTDKLPNTFLKSLVKRGLCENIVSNLEGKVDRHGNKLNVIFSVIGIDFYLDETKNGFFDCVGKNNIYQAKQGDDVYKYIINLLSEETGRLKL</sequence>
<feature type="domain" description="VWFA" evidence="2">
    <location>
        <begin position="150"/>
        <end position="397"/>
    </location>
</feature>
<keyword evidence="1" id="KW-0812">Transmembrane</keyword>